<dbReference type="AlphaFoldDB" id="A0A8J7QAE1"/>
<dbReference type="InterPro" id="IPR019734">
    <property type="entry name" value="TPR_rpt"/>
</dbReference>
<organism evidence="3 4">
    <name type="scientific">Acanthopleuribacter pedis</name>
    <dbReference type="NCBI Taxonomy" id="442870"/>
    <lineage>
        <taxon>Bacteria</taxon>
        <taxon>Pseudomonadati</taxon>
        <taxon>Acidobacteriota</taxon>
        <taxon>Holophagae</taxon>
        <taxon>Acanthopleuribacterales</taxon>
        <taxon>Acanthopleuribacteraceae</taxon>
        <taxon>Acanthopleuribacter</taxon>
    </lineage>
</organism>
<feature type="region of interest" description="Disordered" evidence="2">
    <location>
        <begin position="270"/>
        <end position="289"/>
    </location>
</feature>
<keyword evidence="1" id="KW-0802">TPR repeat</keyword>
<feature type="region of interest" description="Disordered" evidence="2">
    <location>
        <begin position="107"/>
        <end position="175"/>
    </location>
</feature>
<protein>
    <submittedName>
        <fullName evidence="3">Tetratricopeptide repeat protein</fullName>
    </submittedName>
</protein>
<name>A0A8J7QAE1_9BACT</name>
<dbReference type="Proteomes" id="UP000664417">
    <property type="component" value="Unassembled WGS sequence"/>
</dbReference>
<dbReference type="SUPFAM" id="SSF48452">
    <property type="entry name" value="TPR-like"/>
    <property type="match status" value="1"/>
</dbReference>
<dbReference type="Gene3D" id="1.25.40.10">
    <property type="entry name" value="Tetratricopeptide repeat domain"/>
    <property type="match status" value="1"/>
</dbReference>
<accession>A0A8J7QAE1</accession>
<dbReference type="InterPro" id="IPR011990">
    <property type="entry name" value="TPR-like_helical_dom_sf"/>
</dbReference>
<proteinExistence type="predicted"/>
<sequence length="503" mass="54500">MGHPDQADTAFSKVLEFAPDNPHALRGLGVIALEHKQFDQARNYFERLQIQEPADEKILEWLQQCDEGALQEEAERMAQDIDPTRTVEMTKGNREMLLGDISDTQAVPVDALPSPPSAPAYDPKDYATDPGEFDGSEEFEATEASDALDEIGDIDDLEDIDEDDLETLDDDDLEDLDEDDFLDEDAFELEEEDDLAATISDDVAGIPVETDESGSFDGLDDDLQPAAVFLPKDDPKPASSAFVEVTSESEPALVSEPETNVEAARFDTAGLADGEAAPTDVDDPLPAAAPFDAEAGDRTLADALVVAPSMTADEAAALGSDNAIESGLEALDAVAEEAERAAQEMEAEEDAFGFDLDPDASVDAEVTATLMAEGGETTDDEAMDAIDLHFERALSETDSGVLEEDLVVAARPAPADEPLMGDPLSSEEFESKMTKGLKHEKMEHFEQAEQIYRLLLRHRPGDGVVTGHLQRLLGVLAAESKKRKKIRKLSNWLDKIKGVYDVS</sequence>
<evidence type="ECO:0000256" key="2">
    <source>
        <dbReference type="SAM" id="MobiDB-lite"/>
    </source>
</evidence>
<evidence type="ECO:0000313" key="3">
    <source>
        <dbReference type="EMBL" id="MBO1319999.1"/>
    </source>
</evidence>
<feature type="compositionally biased region" description="Acidic residues" evidence="2">
    <location>
        <begin position="209"/>
        <end position="223"/>
    </location>
</feature>
<feature type="compositionally biased region" description="Acidic residues" evidence="2">
    <location>
        <begin position="131"/>
        <end position="175"/>
    </location>
</feature>
<dbReference type="PROSITE" id="PS50005">
    <property type="entry name" value="TPR"/>
    <property type="match status" value="1"/>
</dbReference>
<gene>
    <name evidence="3" type="ORF">J3U88_16110</name>
</gene>
<feature type="repeat" description="TPR" evidence="1">
    <location>
        <begin position="22"/>
        <end position="55"/>
    </location>
</feature>
<dbReference type="SMART" id="SM00028">
    <property type="entry name" value="TPR"/>
    <property type="match status" value="2"/>
</dbReference>
<dbReference type="EMBL" id="JAFREP010000015">
    <property type="protein sequence ID" value="MBO1319999.1"/>
    <property type="molecule type" value="Genomic_DNA"/>
</dbReference>
<dbReference type="Pfam" id="PF14559">
    <property type="entry name" value="TPR_19"/>
    <property type="match status" value="1"/>
</dbReference>
<reference evidence="3" key="1">
    <citation type="submission" date="2021-03" db="EMBL/GenBank/DDBJ databases">
        <authorList>
            <person name="Wang G."/>
        </authorList>
    </citation>
    <scope>NUCLEOTIDE SEQUENCE</scope>
    <source>
        <strain evidence="3">KCTC 12899</strain>
    </source>
</reference>
<evidence type="ECO:0000256" key="1">
    <source>
        <dbReference type="PROSITE-ProRule" id="PRU00339"/>
    </source>
</evidence>
<comment type="caution">
    <text evidence="3">The sequence shown here is derived from an EMBL/GenBank/DDBJ whole genome shotgun (WGS) entry which is preliminary data.</text>
</comment>
<keyword evidence="4" id="KW-1185">Reference proteome</keyword>
<evidence type="ECO:0000313" key="4">
    <source>
        <dbReference type="Proteomes" id="UP000664417"/>
    </source>
</evidence>
<feature type="compositionally biased region" description="Low complexity" evidence="2">
    <location>
        <begin position="276"/>
        <end position="289"/>
    </location>
</feature>
<feature type="region of interest" description="Disordered" evidence="2">
    <location>
        <begin position="200"/>
        <end position="257"/>
    </location>
</feature>